<proteinExistence type="predicted"/>
<organism evidence="1 2">
    <name type="scientific">Chrysochromulina tobinii</name>
    <dbReference type="NCBI Taxonomy" id="1460289"/>
    <lineage>
        <taxon>Eukaryota</taxon>
        <taxon>Haptista</taxon>
        <taxon>Haptophyta</taxon>
        <taxon>Prymnesiophyceae</taxon>
        <taxon>Prymnesiales</taxon>
        <taxon>Chrysochromulinaceae</taxon>
        <taxon>Chrysochromulina</taxon>
    </lineage>
</organism>
<name>A0A0M0JUN1_9EUKA</name>
<dbReference type="Proteomes" id="UP000037460">
    <property type="component" value="Unassembled WGS sequence"/>
</dbReference>
<dbReference type="AlphaFoldDB" id="A0A0M0JUN1"/>
<evidence type="ECO:0000313" key="2">
    <source>
        <dbReference type="Proteomes" id="UP000037460"/>
    </source>
</evidence>
<reference evidence="2" key="1">
    <citation type="journal article" date="2015" name="PLoS Genet.">
        <title>Genome Sequence and Transcriptome Analyses of Chrysochromulina tobin: Metabolic Tools for Enhanced Algal Fitness in the Prominent Order Prymnesiales (Haptophyceae).</title>
        <authorList>
            <person name="Hovde B.T."/>
            <person name="Deodato C.R."/>
            <person name="Hunsperger H.M."/>
            <person name="Ryken S.A."/>
            <person name="Yost W."/>
            <person name="Jha R.K."/>
            <person name="Patterson J."/>
            <person name="Monnat R.J. Jr."/>
            <person name="Barlow S.B."/>
            <person name="Starkenburg S.R."/>
            <person name="Cattolico R.A."/>
        </authorList>
    </citation>
    <scope>NUCLEOTIDE SEQUENCE</scope>
    <source>
        <strain evidence="2">CCMP291</strain>
    </source>
</reference>
<gene>
    <name evidence="1" type="ORF">Ctob_011281</name>
</gene>
<protein>
    <submittedName>
        <fullName evidence="1">Uncharacterized protein</fullName>
    </submittedName>
</protein>
<feature type="non-terminal residue" evidence="1">
    <location>
        <position position="1"/>
    </location>
</feature>
<dbReference type="EMBL" id="JWZX01002349">
    <property type="protein sequence ID" value="KOO29833.1"/>
    <property type="molecule type" value="Genomic_DNA"/>
</dbReference>
<keyword evidence="2" id="KW-1185">Reference proteome</keyword>
<accession>A0A0M0JUN1</accession>
<comment type="caution">
    <text evidence="1">The sequence shown here is derived from an EMBL/GenBank/DDBJ whole genome shotgun (WGS) entry which is preliminary data.</text>
</comment>
<sequence>GRLADASLQTAAAAIDFELVYASAAAADGVLLPPPRTAAVVARGSALIAVAGAVQDDALLALLYEGRPVWGAR</sequence>
<evidence type="ECO:0000313" key="1">
    <source>
        <dbReference type="EMBL" id="KOO29833.1"/>
    </source>
</evidence>